<gene>
    <name evidence="18" type="ORF">EGYM00163_LOCUS40457</name>
    <name evidence="19" type="ORF">EGYM00163_LOCUS40458</name>
</gene>
<dbReference type="InterPro" id="IPR036013">
    <property type="entry name" value="Band_7/SPFH_dom_sf"/>
</dbReference>
<feature type="repeat" description="MVP" evidence="11">
    <location>
        <begin position="1"/>
        <end position="62"/>
    </location>
</feature>
<feature type="domain" description="Major vault protein repeat" evidence="13">
    <location>
        <begin position="170"/>
        <end position="202"/>
    </location>
</feature>
<proteinExistence type="predicted"/>
<dbReference type="InterPro" id="IPR041134">
    <property type="entry name" value="Vault_2"/>
</dbReference>
<protein>
    <recommendedName>
        <fullName evidence="3">Major vault protein</fullName>
    </recommendedName>
</protein>
<feature type="repeat" description="MVP" evidence="11">
    <location>
        <begin position="229"/>
        <end position="278"/>
    </location>
</feature>
<evidence type="ECO:0000259" key="15">
    <source>
        <dbReference type="Pfam" id="PF17794"/>
    </source>
</evidence>
<dbReference type="Gene3D" id="2.30.30.620">
    <property type="match status" value="1"/>
</dbReference>
<dbReference type="FunFam" id="3.30.479.30:FF:000010">
    <property type="entry name" value="major vault protein-like"/>
    <property type="match status" value="1"/>
</dbReference>
<keyword evidence="12" id="KW-0175">Coiled coil</keyword>
<dbReference type="PANTHER" id="PTHR14165">
    <property type="entry name" value="MAJOR VAULT PROTEIN"/>
    <property type="match status" value="1"/>
</dbReference>
<evidence type="ECO:0000256" key="5">
    <source>
        <dbReference type="ARBA" id="ARBA00022553"/>
    </source>
</evidence>
<dbReference type="InterPro" id="IPR039059">
    <property type="entry name" value="MVP"/>
</dbReference>
<comment type="subunit">
    <text evidence="10">The vault ribonucleoprotein particle is a huge (400 A x 670 A) cage structure of 12.9 MDa. It consists of a dimer of half-vaults, with each half-vault comprising 39 identical major vault protein (MVP) chains, PARP4 and one or more vault RNAs (vRNAs).</text>
</comment>
<dbReference type="GO" id="GO:0005737">
    <property type="term" value="C:cytoplasm"/>
    <property type="evidence" value="ECO:0007669"/>
    <property type="project" value="UniProtKB-SubCell"/>
</dbReference>
<organism evidence="18">
    <name type="scientific">Eutreptiella gymnastica</name>
    <dbReference type="NCBI Taxonomy" id="73025"/>
    <lineage>
        <taxon>Eukaryota</taxon>
        <taxon>Discoba</taxon>
        <taxon>Euglenozoa</taxon>
        <taxon>Euglenida</taxon>
        <taxon>Spirocuta</taxon>
        <taxon>Euglenophyceae</taxon>
        <taxon>Eutreptiales</taxon>
        <taxon>Eutreptiaceae</taxon>
        <taxon>Eutreptiella</taxon>
    </lineage>
</organism>
<dbReference type="InterPro" id="IPR043023">
    <property type="entry name" value="MVP_rep_sf"/>
</dbReference>
<dbReference type="PROSITE" id="PS51224">
    <property type="entry name" value="MVP"/>
    <property type="match status" value="6"/>
</dbReference>
<evidence type="ECO:0000256" key="4">
    <source>
        <dbReference type="ARBA" id="ARBA00022490"/>
    </source>
</evidence>
<dbReference type="Gene3D" id="6.10.250.720">
    <property type="match status" value="1"/>
</dbReference>
<keyword evidence="8 11" id="KW-0687">Ribonucleoprotein</keyword>
<dbReference type="Pfam" id="PF01505">
    <property type="entry name" value="Vault"/>
    <property type="match status" value="4"/>
</dbReference>
<evidence type="ECO:0000256" key="10">
    <source>
        <dbReference type="ARBA" id="ARBA00025889"/>
    </source>
</evidence>
<dbReference type="Pfam" id="PF17795">
    <property type="entry name" value="Vault_3"/>
    <property type="match status" value="1"/>
</dbReference>
<dbReference type="Gene3D" id="2.30.30.550">
    <property type="entry name" value="Major Vault Protein repeat"/>
    <property type="match status" value="4"/>
</dbReference>
<evidence type="ECO:0000259" key="14">
    <source>
        <dbReference type="Pfam" id="PF11978"/>
    </source>
</evidence>
<feature type="domain" description="Major vault protein repeat" evidence="16">
    <location>
        <begin position="407"/>
        <end position="477"/>
    </location>
</feature>
<evidence type="ECO:0000256" key="9">
    <source>
        <dbReference type="ARBA" id="ARBA00024814"/>
    </source>
</evidence>
<accession>A0A6T2GCR1</accession>
<dbReference type="InterPro" id="IPR002499">
    <property type="entry name" value="Vault_N"/>
</dbReference>
<comment type="function">
    <text evidence="9">Required for normal vault structure. Vaults are multi-subunit structures that may act as scaffolds for proteins involved in signal transduction. Vaults may also play a role in nucleo-cytoplasmic transport.</text>
</comment>
<dbReference type="PANTHER" id="PTHR14165:SF3">
    <property type="entry name" value="MAJOR VAULT PROTEIN"/>
    <property type="match status" value="1"/>
</dbReference>
<evidence type="ECO:0000256" key="8">
    <source>
        <dbReference type="ARBA" id="ARBA00023274"/>
    </source>
</evidence>
<feature type="domain" description="Major vault protein repeat" evidence="13">
    <location>
        <begin position="60"/>
        <end position="104"/>
    </location>
</feature>
<dbReference type="EMBL" id="HBJA01117528">
    <property type="protein sequence ID" value="CAE0829180.1"/>
    <property type="molecule type" value="Transcribed_RNA"/>
</dbReference>
<evidence type="ECO:0000259" key="13">
    <source>
        <dbReference type="Pfam" id="PF01505"/>
    </source>
</evidence>
<dbReference type="InterPro" id="IPR043179">
    <property type="entry name" value="Vault_2_sf"/>
</dbReference>
<keyword evidence="4 11" id="KW-0963">Cytoplasm</keyword>
<keyword evidence="6" id="KW-0677">Repeat</keyword>
<evidence type="ECO:0000313" key="18">
    <source>
        <dbReference type="EMBL" id="CAE0829179.1"/>
    </source>
</evidence>
<evidence type="ECO:0000259" key="16">
    <source>
        <dbReference type="Pfam" id="PF17795"/>
    </source>
</evidence>
<evidence type="ECO:0000256" key="12">
    <source>
        <dbReference type="SAM" id="Coils"/>
    </source>
</evidence>
<feature type="repeat" description="MVP" evidence="11">
    <location>
        <begin position="63"/>
        <end position="119"/>
    </location>
</feature>
<dbReference type="InterPro" id="IPR040989">
    <property type="entry name" value="Vault_3"/>
</dbReference>
<dbReference type="Gene3D" id="2.30.30.570">
    <property type="match status" value="1"/>
</dbReference>
<dbReference type="Gene3D" id="6.20.380.10">
    <property type="match status" value="1"/>
</dbReference>
<feature type="repeat" description="MVP" evidence="11">
    <location>
        <begin position="279"/>
        <end position="334"/>
    </location>
</feature>
<dbReference type="Gene3D" id="2.30.30.560">
    <property type="match status" value="2"/>
</dbReference>
<sequence length="802" mass="89447">MHYCTITNPVLRDDKGDVLFDEFGAAKCRLGDEEIRFACDPFPLYPQEEVAAPGIKKLPVLKRDSAFKLQALRDFEVTDAAGKKCNRVAGDMYLFRGPGTYLPRVEEVICEEMTATVVLPGEGLRLRALIGFTDRTGVQRCVGDEWLYEQPGAYLCAVEELVVEKVSPIVLTEKVALHLEAVKDFTDRWGTLRKAGEQWLITSAITESFLKTPEINVIKTEPISILQMNEWCVVLNAWDSHTGQIRLGHREVREGPACFFLKPGERLEAGIQPAYVLGENEAVLVRARGDYTATEDGKEVFRKAGNRWMIYGPTTFVPKEAQEVIEKRSAIPLAEDEGLYVRDTKTGRVTVKKGKTYMLEADEELWEKELPKVAEDRLMKQGGTHMAYIEDRGKKTKLMGRIKSRLVSYQLPHNALAQVYNYTERRARIIFGPDLVQLDPDEEFQVMSLSGSEWIPSRPEVVMPKKSGMINTLFLFMGPESMSDVMEVETADHARLKLQLSFSWHFDVKKGDFEAAKAVFNIPDFVGDACSQLQSRIRAAVAAETFDMFHRNSAQIITVAVFGCDDKGEPRQRLYFKANRLVIDSVDIQQVECIDVATKESLQKSVKLAIEITTASQEQAARQTAQVKNQIAKGELERQILLDKSEAEKERKILLEYLAESAAIESTGASKAEAKANAEKMLIEGDSEVKMAELKAQARELELEAELDVEAERRGAELAYLKVMNEMEIEKASQMAAIETGKFQKCVGSVGRDTIAAMARAGPEMQAKLLKGLGLQGYLMTDGQSPINLMNAASSLVPGGVA</sequence>
<dbReference type="Pfam" id="PF17794">
    <property type="entry name" value="Vault_2"/>
    <property type="match status" value="1"/>
</dbReference>
<comment type="subcellular location">
    <subcellularLocation>
        <location evidence="2 11">Cytoplasm</location>
    </subcellularLocation>
    <subcellularLocation>
        <location evidence="1">Nucleus</location>
    </subcellularLocation>
</comment>
<dbReference type="AlphaFoldDB" id="A0A6T2GCR1"/>
<feature type="domain" description="Major vault protein repeat" evidence="13">
    <location>
        <begin position="116"/>
        <end position="156"/>
    </location>
</feature>
<keyword evidence="7" id="KW-0539">Nucleus</keyword>
<feature type="domain" description="Major vault protein repeat" evidence="15">
    <location>
        <begin position="2"/>
        <end position="50"/>
    </location>
</feature>
<evidence type="ECO:0000256" key="1">
    <source>
        <dbReference type="ARBA" id="ARBA00004123"/>
    </source>
</evidence>
<feature type="domain" description="Major vault protein shoulder" evidence="14">
    <location>
        <begin position="478"/>
        <end position="595"/>
    </location>
</feature>
<dbReference type="InterPro" id="IPR041136">
    <property type="entry name" value="Vault_4"/>
</dbReference>
<evidence type="ECO:0000256" key="6">
    <source>
        <dbReference type="ARBA" id="ARBA00022737"/>
    </source>
</evidence>
<dbReference type="InterPro" id="IPR021870">
    <property type="entry name" value="MVP_shoulder"/>
</dbReference>
<evidence type="ECO:0000256" key="3">
    <source>
        <dbReference type="ARBA" id="ARBA00018296"/>
    </source>
</evidence>
<dbReference type="FunFam" id="2.30.30.570:FF:000001">
    <property type="entry name" value="major vault protein-like"/>
    <property type="match status" value="1"/>
</dbReference>
<feature type="repeat" description="MVP" evidence="11">
    <location>
        <begin position="173"/>
        <end position="227"/>
    </location>
</feature>
<evidence type="ECO:0000313" key="19">
    <source>
        <dbReference type="EMBL" id="CAE0829180.1"/>
    </source>
</evidence>
<evidence type="ECO:0000256" key="7">
    <source>
        <dbReference type="ARBA" id="ARBA00023242"/>
    </source>
</evidence>
<evidence type="ECO:0000256" key="11">
    <source>
        <dbReference type="PROSITE-ProRule" id="PRU00571"/>
    </source>
</evidence>
<dbReference type="CDD" id="cd08825">
    <property type="entry name" value="MVP_shoulder"/>
    <property type="match status" value="1"/>
</dbReference>
<dbReference type="Pfam" id="PF17796">
    <property type="entry name" value="Vault_4"/>
    <property type="match status" value="1"/>
</dbReference>
<keyword evidence="5" id="KW-0597">Phosphoprotein</keyword>
<dbReference type="GO" id="GO:1990904">
    <property type="term" value="C:ribonucleoprotein complex"/>
    <property type="evidence" value="ECO:0007669"/>
    <property type="project" value="UniProtKB-UniRule"/>
</dbReference>
<dbReference type="InterPro" id="IPR041139">
    <property type="entry name" value="MVP_rep_dom"/>
</dbReference>
<dbReference type="Gene3D" id="3.30.479.30">
    <property type="entry name" value="Band 7 domain"/>
    <property type="match status" value="1"/>
</dbReference>
<dbReference type="Pfam" id="PF11978">
    <property type="entry name" value="MVP_shoulder"/>
    <property type="match status" value="1"/>
</dbReference>
<feature type="domain" description="Major vault protein repeat" evidence="13">
    <location>
        <begin position="275"/>
        <end position="318"/>
    </location>
</feature>
<reference evidence="18" key="1">
    <citation type="submission" date="2021-01" db="EMBL/GenBank/DDBJ databases">
        <authorList>
            <person name="Corre E."/>
            <person name="Pelletier E."/>
            <person name="Niang G."/>
            <person name="Scheremetjew M."/>
            <person name="Finn R."/>
            <person name="Kale V."/>
            <person name="Holt S."/>
            <person name="Cochrane G."/>
            <person name="Meng A."/>
            <person name="Brown T."/>
            <person name="Cohen L."/>
        </authorList>
    </citation>
    <scope>NUCLEOTIDE SEQUENCE</scope>
    <source>
        <strain evidence="18">CCMP1594</strain>
    </source>
</reference>
<feature type="domain" description="Major vault protein repeat" evidence="17">
    <location>
        <begin position="330"/>
        <end position="376"/>
    </location>
</feature>
<dbReference type="GO" id="GO:0005634">
    <property type="term" value="C:nucleus"/>
    <property type="evidence" value="ECO:0007669"/>
    <property type="project" value="UniProtKB-SubCell"/>
</dbReference>
<dbReference type="FunFam" id="2.30.30.560:FF:000002">
    <property type="entry name" value="Major vault protein-alpha"/>
    <property type="match status" value="1"/>
</dbReference>
<dbReference type="FunFam" id="2.30.30.550:FF:000001">
    <property type="entry name" value="major vault protein-like"/>
    <property type="match status" value="2"/>
</dbReference>
<evidence type="ECO:0000259" key="17">
    <source>
        <dbReference type="Pfam" id="PF17796"/>
    </source>
</evidence>
<feature type="repeat" description="MVP" evidence="11">
    <location>
        <begin position="120"/>
        <end position="172"/>
    </location>
</feature>
<evidence type="ECO:0000256" key="2">
    <source>
        <dbReference type="ARBA" id="ARBA00004496"/>
    </source>
</evidence>
<name>A0A6T2GCR1_9EUGL</name>
<dbReference type="EMBL" id="HBJA01117527">
    <property type="protein sequence ID" value="CAE0829179.1"/>
    <property type="molecule type" value="Transcribed_RNA"/>
</dbReference>
<feature type="coiled-coil region" evidence="12">
    <location>
        <begin position="684"/>
        <end position="711"/>
    </location>
</feature>